<dbReference type="PANTHER" id="PTHR12428:SF65">
    <property type="entry name" value="CYTOCHROME C OXIDASE ASSEMBLY PROTEIN COX18, MITOCHONDRIAL"/>
    <property type="match status" value="1"/>
</dbReference>
<reference evidence="8" key="1">
    <citation type="submission" date="2025-08" db="UniProtKB">
        <authorList>
            <consortium name="RefSeq"/>
        </authorList>
    </citation>
    <scope>IDENTIFICATION</scope>
    <source>
        <tissue evidence="8">Whole Larva</tissue>
    </source>
</reference>
<proteinExistence type="inferred from homology"/>
<feature type="domain" description="Membrane insertase YidC/Oxa/ALB C-terminal" evidence="6">
    <location>
        <begin position="86"/>
        <end position="304"/>
    </location>
</feature>
<keyword evidence="2 5" id="KW-0812">Transmembrane</keyword>
<organism evidence="7 8">
    <name type="scientific">Nicrophorus vespilloides</name>
    <name type="common">Boreal carrion beetle</name>
    <dbReference type="NCBI Taxonomy" id="110193"/>
    <lineage>
        <taxon>Eukaryota</taxon>
        <taxon>Metazoa</taxon>
        <taxon>Ecdysozoa</taxon>
        <taxon>Arthropoda</taxon>
        <taxon>Hexapoda</taxon>
        <taxon>Insecta</taxon>
        <taxon>Pterygota</taxon>
        <taxon>Neoptera</taxon>
        <taxon>Endopterygota</taxon>
        <taxon>Coleoptera</taxon>
        <taxon>Polyphaga</taxon>
        <taxon>Staphyliniformia</taxon>
        <taxon>Silphidae</taxon>
        <taxon>Nicrophorinae</taxon>
        <taxon>Nicrophorus</taxon>
    </lineage>
</organism>
<dbReference type="RefSeq" id="XP_017784899.1">
    <property type="nucleotide sequence ID" value="XM_017929410.1"/>
</dbReference>
<keyword evidence="3" id="KW-1133">Transmembrane helix</keyword>
<evidence type="ECO:0000256" key="5">
    <source>
        <dbReference type="RuleBase" id="RU003945"/>
    </source>
</evidence>
<keyword evidence="4" id="KW-0472">Membrane</keyword>
<evidence type="ECO:0000259" key="6">
    <source>
        <dbReference type="Pfam" id="PF02096"/>
    </source>
</evidence>
<dbReference type="InterPro" id="IPR028055">
    <property type="entry name" value="YidC/Oxa/ALB_C"/>
</dbReference>
<accession>A0ABM1NDJ9</accession>
<dbReference type="Pfam" id="PF02096">
    <property type="entry name" value="60KD_IMP"/>
    <property type="match status" value="1"/>
</dbReference>
<evidence type="ECO:0000256" key="2">
    <source>
        <dbReference type="ARBA" id="ARBA00022692"/>
    </source>
</evidence>
<evidence type="ECO:0000256" key="1">
    <source>
        <dbReference type="ARBA" id="ARBA00004141"/>
    </source>
</evidence>
<dbReference type="InterPro" id="IPR001708">
    <property type="entry name" value="YidC/ALB3/OXA1/COX18"/>
</dbReference>
<comment type="subcellular location">
    <subcellularLocation>
        <location evidence="1 5">Membrane</location>
        <topology evidence="1 5">Multi-pass membrane protein</topology>
    </subcellularLocation>
</comment>
<sequence>MNITRILTTNVRLCPGRITTSVHNLYKNQLQCCCGDNSKRQFSLQSSVESVAKTQSGIFQSISESTPVEYAQKLLLNIHETTGLPWWATIVSTTILMRATITFPLAIYQNYILAKVENLSLEMPAIAKELKKEIGVAVRLYKWDEKMAKMQYKLTMKKEWNKLIVRDNCHPVKSSLLLWFQIPMWVSLSVSLRNLVYQLPNQDFTAKMTLTELSVGGFGWIPNLVEVDSSLILPVTLGLINLAIIEIQTLSKVNVPSKLQRYATNFFRGFSVLMIPIAASVPSCMALYWTTSSAFGLVQNMILMSPKVKKSFNIPLTASQLEKPYAHLLAAMKHKYLPIK</sequence>
<dbReference type="GeneID" id="108568364"/>
<gene>
    <name evidence="8" type="primary">LOC108568364</name>
</gene>
<dbReference type="Proteomes" id="UP000695000">
    <property type="component" value="Unplaced"/>
</dbReference>
<protein>
    <submittedName>
        <fullName evidence="8">Mitochondrial inner membrane protein COX18</fullName>
    </submittedName>
</protein>
<evidence type="ECO:0000313" key="8">
    <source>
        <dbReference type="RefSeq" id="XP_017784899.1"/>
    </source>
</evidence>
<comment type="similarity">
    <text evidence="5">Belongs to the OXA1/ALB3/YidC family.</text>
</comment>
<evidence type="ECO:0000313" key="7">
    <source>
        <dbReference type="Proteomes" id="UP000695000"/>
    </source>
</evidence>
<name>A0ABM1NDJ9_NICVS</name>
<evidence type="ECO:0000256" key="3">
    <source>
        <dbReference type="ARBA" id="ARBA00022989"/>
    </source>
</evidence>
<evidence type="ECO:0000256" key="4">
    <source>
        <dbReference type="ARBA" id="ARBA00023136"/>
    </source>
</evidence>
<dbReference type="PANTHER" id="PTHR12428">
    <property type="entry name" value="OXA1"/>
    <property type="match status" value="1"/>
</dbReference>
<dbReference type="CDD" id="cd20069">
    <property type="entry name" value="5TM_Oxa1-like"/>
    <property type="match status" value="1"/>
</dbReference>
<keyword evidence="7" id="KW-1185">Reference proteome</keyword>